<dbReference type="EMBL" id="ASPP01024186">
    <property type="protein sequence ID" value="ETO09267.1"/>
    <property type="molecule type" value="Genomic_DNA"/>
</dbReference>
<dbReference type="AlphaFoldDB" id="X6M721"/>
<accession>X6M721</accession>
<sequence>MFRLKQYSPPDDFLRIEFVDELTMQRSTHKDQFKLGHCGRLRAWRVLEQGLPLAGVLYEFLFFGNKQVRDAKTWMKAELVKGYDANRVRADIARLSNERNIGKKMDRFHLFMSKGTPGAIYDESDIEIIEDIRAKDGKLLTDGCSLILEADLEEIYFTKYVASMLVRIGGAKTQMMSASAALMEKLVREDAVRTNRPSRNFKPRIILTKSCHKFMTDTQKQLEIKKACRSSPCMMNREFVNHVIFHNIIRFQGLPEHFFQVCTFLFILLKTL</sequence>
<keyword evidence="1" id="KW-0696">RNA-directed RNA polymerase</keyword>
<dbReference type="GO" id="GO:0031380">
    <property type="term" value="C:nuclear RNA-directed RNA polymerase complex"/>
    <property type="evidence" value="ECO:0007669"/>
    <property type="project" value="TreeGrafter"/>
</dbReference>
<dbReference type="Proteomes" id="UP000023152">
    <property type="component" value="Unassembled WGS sequence"/>
</dbReference>
<evidence type="ECO:0000313" key="4">
    <source>
        <dbReference type="Proteomes" id="UP000023152"/>
    </source>
</evidence>
<organism evidence="3 4">
    <name type="scientific">Reticulomyxa filosa</name>
    <dbReference type="NCBI Taxonomy" id="46433"/>
    <lineage>
        <taxon>Eukaryota</taxon>
        <taxon>Sar</taxon>
        <taxon>Rhizaria</taxon>
        <taxon>Retaria</taxon>
        <taxon>Foraminifera</taxon>
        <taxon>Monothalamids</taxon>
        <taxon>Reticulomyxidae</taxon>
        <taxon>Reticulomyxa</taxon>
    </lineage>
</organism>
<dbReference type="GO" id="GO:0030422">
    <property type="term" value="P:siRNA processing"/>
    <property type="evidence" value="ECO:0007669"/>
    <property type="project" value="TreeGrafter"/>
</dbReference>
<name>X6M721_RETFI</name>
<keyword evidence="1" id="KW-0694">RNA-binding</keyword>
<comment type="caution">
    <text evidence="3">The sequence shown here is derived from an EMBL/GenBank/DDBJ whole genome shotgun (WGS) entry which is preliminary data.</text>
</comment>
<gene>
    <name evidence="3" type="ORF">RFI_28121</name>
</gene>
<dbReference type="InterPro" id="IPR007855">
    <property type="entry name" value="RDRP"/>
</dbReference>
<proteinExistence type="inferred from homology"/>
<dbReference type="PANTHER" id="PTHR23079:SF55">
    <property type="entry name" value="RNA-DIRECTED RNA POLYMERASE"/>
    <property type="match status" value="1"/>
</dbReference>
<dbReference type="Pfam" id="PF05183">
    <property type="entry name" value="RdRP"/>
    <property type="match status" value="1"/>
</dbReference>
<keyword evidence="1" id="KW-0548">Nucleotidyltransferase</keyword>
<comment type="similarity">
    <text evidence="1">Belongs to the RdRP family.</text>
</comment>
<dbReference type="OrthoDB" id="6513042at2759"/>
<dbReference type="InterPro" id="IPR057596">
    <property type="entry name" value="RDRP_core"/>
</dbReference>
<feature type="domain" description="RDRP core" evidence="2">
    <location>
        <begin position="5"/>
        <end position="241"/>
    </location>
</feature>
<keyword evidence="1" id="KW-0808">Transferase</keyword>
<keyword evidence="4" id="KW-1185">Reference proteome</keyword>
<dbReference type="EC" id="2.7.7.48" evidence="1"/>
<evidence type="ECO:0000259" key="2">
    <source>
        <dbReference type="Pfam" id="PF05183"/>
    </source>
</evidence>
<dbReference type="GO" id="GO:0003968">
    <property type="term" value="F:RNA-directed RNA polymerase activity"/>
    <property type="evidence" value="ECO:0007669"/>
    <property type="project" value="UniProtKB-KW"/>
</dbReference>
<dbReference type="GO" id="GO:0003723">
    <property type="term" value="F:RNA binding"/>
    <property type="evidence" value="ECO:0007669"/>
    <property type="project" value="UniProtKB-KW"/>
</dbReference>
<reference evidence="3 4" key="1">
    <citation type="journal article" date="2013" name="Curr. Biol.">
        <title>The Genome of the Foraminiferan Reticulomyxa filosa.</title>
        <authorList>
            <person name="Glockner G."/>
            <person name="Hulsmann N."/>
            <person name="Schleicher M."/>
            <person name="Noegel A.A."/>
            <person name="Eichinger L."/>
            <person name="Gallinger C."/>
            <person name="Pawlowski J."/>
            <person name="Sierra R."/>
            <person name="Euteneuer U."/>
            <person name="Pillet L."/>
            <person name="Moustafa A."/>
            <person name="Platzer M."/>
            <person name="Groth M."/>
            <person name="Szafranski K."/>
            <person name="Schliwa M."/>
        </authorList>
    </citation>
    <scope>NUCLEOTIDE SEQUENCE [LARGE SCALE GENOMIC DNA]</scope>
</reference>
<evidence type="ECO:0000313" key="3">
    <source>
        <dbReference type="EMBL" id="ETO09267.1"/>
    </source>
</evidence>
<protein>
    <recommendedName>
        <fullName evidence="1">RNA-dependent RNA polymerase</fullName>
        <ecNumber evidence="1">2.7.7.48</ecNumber>
    </recommendedName>
</protein>
<comment type="catalytic activity">
    <reaction evidence="1">
        <text>RNA(n) + a ribonucleoside 5'-triphosphate = RNA(n+1) + diphosphate</text>
        <dbReference type="Rhea" id="RHEA:21248"/>
        <dbReference type="Rhea" id="RHEA-COMP:14527"/>
        <dbReference type="Rhea" id="RHEA-COMP:17342"/>
        <dbReference type="ChEBI" id="CHEBI:33019"/>
        <dbReference type="ChEBI" id="CHEBI:61557"/>
        <dbReference type="ChEBI" id="CHEBI:140395"/>
        <dbReference type="EC" id="2.7.7.48"/>
    </reaction>
</comment>
<dbReference type="PANTHER" id="PTHR23079">
    <property type="entry name" value="RNA-DEPENDENT RNA POLYMERASE"/>
    <property type="match status" value="1"/>
</dbReference>
<evidence type="ECO:0000256" key="1">
    <source>
        <dbReference type="RuleBase" id="RU363098"/>
    </source>
</evidence>